<evidence type="ECO:0000256" key="5">
    <source>
        <dbReference type="ARBA" id="ARBA00023015"/>
    </source>
</evidence>
<dbReference type="InterPro" id="IPR018060">
    <property type="entry name" value="HTH_AraC"/>
</dbReference>
<evidence type="ECO:0000256" key="1">
    <source>
        <dbReference type="ARBA" id="ARBA00004651"/>
    </source>
</evidence>
<sequence>MRKYSFLTKMTLFGCILCTLPVIFIGFFSYMKSSKEIQKQVNSEQLQILTQMNSTVEQTLQTVNHALDQLNNSTVMSEALRRPLTEQDFMLYKDLRKEISNTQSFYTNLEDVVIVNLKQNWMLKNSGFYRMDQYIHRSQIANQMMLPNSTSWVLNPSLWFYSEEKANASTCPYTISLVQKLPTQDLDKYGLAIANISSCNMPGILNYKPRESETVMILDDQDRVIYHNDPSMIGRYAINTGFIKNPAIFDKTSDQFQTEVNGQKYTATYLRSSYNNWIYMSAISIDSLTKESVKIRNYTILISVIVVLVFMTVAWIFSRRMYSPIRRMIKQIPVKDSNINGPRLNEFDIIGRTMQDLSLSKSRLEQETHRHYQQARDLFLMKLFQGTMRRKDIMEKIEQLGFIEKLSDWKVMSVITIQIDTLDNTSYEKDDLDLLLFAVSNIAEETIPKEFSLPPATIDQTLVILVGQQERHSEQYNSWIYSLTESLQQMIQNVLKLKMSIGISLPFDDLKHTSIAYREGLEALKHRIHLGVGVIIHYANMNAGKHQMNLDYPWLTESEMFDAIRLADEEKVMEHFEHLFQVIFKHEMSPQEYQVPIMRLLNNLLIMIQEAGIRLNQLNPGGESFYEELNKLHIGKEIEEWFLSRLILPLIQIFRERLDSQYQSISETVLDRIHKQFDTDLTIEQCAADLHYNANYLSSVFRKETGQTFSEYLTAFRITMAKKWLIETDMPIKDIAQRLQYQPQNFNRFFRKQEGMTPGQYRESFRKNQS</sequence>
<dbReference type="Pfam" id="PF12833">
    <property type="entry name" value="HTH_18"/>
    <property type="match status" value="1"/>
</dbReference>
<evidence type="ECO:0000259" key="10">
    <source>
        <dbReference type="PROSITE" id="PS01124"/>
    </source>
</evidence>
<dbReference type="SMART" id="SM00342">
    <property type="entry name" value="HTH_ARAC"/>
    <property type="match status" value="1"/>
</dbReference>
<organism evidence="11 12">
    <name type="scientific">Paenibacillus vulneris</name>
    <dbReference type="NCBI Taxonomy" id="1133364"/>
    <lineage>
        <taxon>Bacteria</taxon>
        <taxon>Bacillati</taxon>
        <taxon>Bacillota</taxon>
        <taxon>Bacilli</taxon>
        <taxon>Bacillales</taxon>
        <taxon>Paenibacillaceae</taxon>
        <taxon>Paenibacillus</taxon>
    </lineage>
</organism>
<evidence type="ECO:0000313" key="11">
    <source>
        <dbReference type="EMBL" id="MFD1221111.1"/>
    </source>
</evidence>
<dbReference type="PROSITE" id="PS01124">
    <property type="entry name" value="HTH_ARAC_FAMILY_2"/>
    <property type="match status" value="1"/>
</dbReference>
<keyword evidence="4 9" id="KW-1133">Transmembrane helix</keyword>
<dbReference type="EMBL" id="JBHTLU010000014">
    <property type="protein sequence ID" value="MFD1221111.1"/>
    <property type="molecule type" value="Genomic_DNA"/>
</dbReference>
<evidence type="ECO:0000256" key="3">
    <source>
        <dbReference type="ARBA" id="ARBA00022692"/>
    </source>
</evidence>
<comment type="caution">
    <text evidence="11">The sequence shown here is derived from an EMBL/GenBank/DDBJ whole genome shotgun (WGS) entry which is preliminary data.</text>
</comment>
<feature type="domain" description="HTH araC/xylS-type" evidence="10">
    <location>
        <begin position="667"/>
        <end position="764"/>
    </location>
</feature>
<keyword evidence="12" id="KW-1185">Reference proteome</keyword>
<dbReference type="PANTHER" id="PTHR43280:SF10">
    <property type="entry name" value="REGULATORY PROTEIN POCR"/>
    <property type="match status" value="1"/>
</dbReference>
<dbReference type="Gene3D" id="3.30.450.20">
    <property type="entry name" value="PAS domain"/>
    <property type="match status" value="1"/>
</dbReference>
<feature type="transmembrane region" description="Helical" evidence="9">
    <location>
        <begin position="12"/>
        <end position="31"/>
    </location>
</feature>
<keyword evidence="7 9" id="KW-0472">Membrane</keyword>
<dbReference type="InterPro" id="IPR009057">
    <property type="entry name" value="Homeodomain-like_sf"/>
</dbReference>
<keyword evidence="5" id="KW-0805">Transcription regulation</keyword>
<feature type="transmembrane region" description="Helical" evidence="9">
    <location>
        <begin position="298"/>
        <end position="318"/>
    </location>
</feature>
<evidence type="ECO:0000256" key="8">
    <source>
        <dbReference type="ARBA" id="ARBA00023163"/>
    </source>
</evidence>
<dbReference type="PROSITE" id="PS00041">
    <property type="entry name" value="HTH_ARAC_FAMILY_1"/>
    <property type="match status" value="1"/>
</dbReference>
<dbReference type="Gene3D" id="1.10.10.60">
    <property type="entry name" value="Homeodomain-like"/>
    <property type="match status" value="2"/>
</dbReference>
<keyword evidence="8" id="KW-0804">Transcription</keyword>
<evidence type="ECO:0000256" key="6">
    <source>
        <dbReference type="ARBA" id="ARBA00023125"/>
    </source>
</evidence>
<evidence type="ECO:0000256" key="2">
    <source>
        <dbReference type="ARBA" id="ARBA00022475"/>
    </source>
</evidence>
<dbReference type="InterPro" id="IPR033479">
    <property type="entry name" value="dCache_1"/>
</dbReference>
<proteinExistence type="predicted"/>
<evidence type="ECO:0000256" key="7">
    <source>
        <dbReference type="ARBA" id="ARBA00023136"/>
    </source>
</evidence>
<dbReference type="Proteomes" id="UP001597180">
    <property type="component" value="Unassembled WGS sequence"/>
</dbReference>
<dbReference type="InterPro" id="IPR018062">
    <property type="entry name" value="HTH_AraC-typ_CS"/>
</dbReference>
<evidence type="ECO:0000313" key="12">
    <source>
        <dbReference type="Proteomes" id="UP001597180"/>
    </source>
</evidence>
<gene>
    <name evidence="11" type="ORF">ACFQ4B_13375</name>
</gene>
<evidence type="ECO:0000256" key="4">
    <source>
        <dbReference type="ARBA" id="ARBA00022989"/>
    </source>
</evidence>
<evidence type="ECO:0000256" key="9">
    <source>
        <dbReference type="SAM" id="Phobius"/>
    </source>
</evidence>
<dbReference type="PANTHER" id="PTHR43280">
    <property type="entry name" value="ARAC-FAMILY TRANSCRIPTIONAL REGULATOR"/>
    <property type="match status" value="1"/>
</dbReference>
<name>A0ABW3UMK4_9BACL</name>
<comment type="subcellular location">
    <subcellularLocation>
        <location evidence="1">Cell membrane</location>
        <topology evidence="1">Multi-pass membrane protein</topology>
    </subcellularLocation>
</comment>
<keyword evidence="2" id="KW-1003">Cell membrane</keyword>
<keyword evidence="6" id="KW-0238">DNA-binding</keyword>
<dbReference type="Pfam" id="PF02743">
    <property type="entry name" value="dCache_1"/>
    <property type="match status" value="1"/>
</dbReference>
<reference evidence="12" key="1">
    <citation type="journal article" date="2019" name="Int. J. Syst. Evol. Microbiol.">
        <title>The Global Catalogue of Microorganisms (GCM) 10K type strain sequencing project: providing services to taxonomists for standard genome sequencing and annotation.</title>
        <authorList>
            <consortium name="The Broad Institute Genomics Platform"/>
            <consortium name="The Broad Institute Genome Sequencing Center for Infectious Disease"/>
            <person name="Wu L."/>
            <person name="Ma J."/>
        </authorList>
    </citation>
    <scope>NUCLEOTIDE SEQUENCE [LARGE SCALE GENOMIC DNA]</scope>
    <source>
        <strain evidence="12">CCUG 53270</strain>
    </source>
</reference>
<keyword evidence="3 9" id="KW-0812">Transmembrane</keyword>
<protein>
    <submittedName>
        <fullName evidence="11">AraC family transcriptional regulator</fullName>
    </submittedName>
</protein>
<dbReference type="SUPFAM" id="SSF46689">
    <property type="entry name" value="Homeodomain-like"/>
    <property type="match status" value="2"/>
</dbReference>
<dbReference type="RefSeq" id="WP_345592214.1">
    <property type="nucleotide sequence ID" value="NZ_BAABJG010000029.1"/>
</dbReference>
<accession>A0ABW3UMK4</accession>